<feature type="compositionally biased region" description="Basic and acidic residues" evidence="1">
    <location>
        <begin position="286"/>
        <end position="304"/>
    </location>
</feature>
<evidence type="ECO:0000256" key="1">
    <source>
        <dbReference type="SAM" id="MobiDB-lite"/>
    </source>
</evidence>
<dbReference type="GeneID" id="93730796"/>
<dbReference type="eggNOG" id="COG3427">
    <property type="taxonomic scope" value="Bacteria"/>
</dbReference>
<keyword evidence="2" id="KW-0812">Transmembrane</keyword>
<evidence type="ECO:0000313" key="4">
    <source>
        <dbReference type="Proteomes" id="UP000002357"/>
    </source>
</evidence>
<keyword evidence="2" id="KW-1133">Transmembrane helix</keyword>
<keyword evidence="2" id="KW-0472">Membrane</keyword>
<proteinExistence type="predicted"/>
<evidence type="ECO:0008006" key="5">
    <source>
        <dbReference type="Google" id="ProtNLM"/>
    </source>
</evidence>
<feature type="compositionally biased region" description="Gly residues" evidence="1">
    <location>
        <begin position="207"/>
        <end position="217"/>
    </location>
</feature>
<feature type="compositionally biased region" description="Basic and acidic residues" evidence="1">
    <location>
        <begin position="172"/>
        <end position="182"/>
    </location>
</feature>
<organism evidence="3 4">
    <name type="scientific">Streptomyces clavuligerus</name>
    <dbReference type="NCBI Taxonomy" id="1901"/>
    <lineage>
        <taxon>Bacteria</taxon>
        <taxon>Bacillati</taxon>
        <taxon>Actinomycetota</taxon>
        <taxon>Actinomycetes</taxon>
        <taxon>Kitasatosporales</taxon>
        <taxon>Streptomycetaceae</taxon>
        <taxon>Streptomyces</taxon>
    </lineage>
</organism>
<dbReference type="RefSeq" id="WP_003955101.1">
    <property type="nucleotide sequence ID" value="NZ_CM000913.1"/>
</dbReference>
<dbReference type="InterPro" id="IPR023393">
    <property type="entry name" value="START-like_dom_sf"/>
</dbReference>
<evidence type="ECO:0000313" key="3">
    <source>
        <dbReference type="EMBL" id="EFG07723.1"/>
    </source>
</evidence>
<dbReference type="Proteomes" id="UP000002357">
    <property type="component" value="Chromosome"/>
</dbReference>
<feature type="transmembrane region" description="Helical" evidence="2">
    <location>
        <begin position="379"/>
        <end position="398"/>
    </location>
</feature>
<evidence type="ECO:0000256" key="2">
    <source>
        <dbReference type="SAM" id="Phobius"/>
    </source>
</evidence>
<dbReference type="SUPFAM" id="SSF55961">
    <property type="entry name" value="Bet v1-like"/>
    <property type="match status" value="1"/>
</dbReference>
<dbReference type="OrthoDB" id="4350688at2"/>
<dbReference type="AlphaFoldDB" id="B5GTD0"/>
<accession>B5GTD0</accession>
<dbReference type="EMBL" id="CM000913">
    <property type="protein sequence ID" value="EFG07723.1"/>
    <property type="molecule type" value="Genomic_DNA"/>
</dbReference>
<dbReference type="InterPro" id="IPR019587">
    <property type="entry name" value="Polyketide_cyclase/dehydratase"/>
</dbReference>
<dbReference type="PANTHER" id="PTHR38588:SF1">
    <property type="entry name" value="BLL0334 PROTEIN"/>
    <property type="match status" value="1"/>
</dbReference>
<reference evidence="3 4" key="1">
    <citation type="journal article" date="2010" name="Genome Biol. Evol.">
        <title>The sequence of a 1.8-mb bacterial linear plasmid reveals a rich evolutionary reservoir of secondary metabolic pathways.</title>
        <authorList>
            <person name="Medema M.H."/>
            <person name="Trefzer A."/>
            <person name="Kovalchuk A."/>
            <person name="van den Berg M."/>
            <person name="Mueller U."/>
            <person name="Heijne W."/>
            <person name="Wu L."/>
            <person name="Alam M.T."/>
            <person name="Ronning C.M."/>
            <person name="Nierman W.C."/>
            <person name="Bovenberg R.A.L."/>
            <person name="Breitling R."/>
            <person name="Takano E."/>
        </authorList>
    </citation>
    <scope>NUCLEOTIDE SEQUENCE [LARGE SCALE GENOMIC DNA]</scope>
    <source>
        <strain evidence="4">ATCC 27064 / DSM 738 / JCM 4710 / NBRC 13307 / NCIMB 12785 / NRRL 3585 / VKM Ac-602</strain>
    </source>
</reference>
<sequence length="403" mass="41422">MDHQVFVPAPAEAVRRVLRDPARLARCVQGFQQDTQATGATGDTSGPLSGRLRVRAGRHTITYRGALTTAADEEGFTFRGEGTEVRGQGSVAVALTIRPTAVDGGTNLGINGSATVGGRLADLAPELRAQTAHRLLDRFGERLADVALEPSGPVGGPPCDTPSPTGAGPDDTFAHGREEPHTMDGNPHANRPDENDDENENENENGNGNGSDDGSGSGNEENGSGAGSEDDGRMDGEAARGGRGGAEEDSPVSPGADPEDAADAGSTGDTGGGREAAASTPDADADASRDGRSSDDDRVFDALRDLSGTGELRDLGDLGDLGGLDDLPALGDEPPVEAAHARRTMIGRSAEEVDHAPPRGRYAPVPAPDEGRRGLPLHWIAPAAAALAIASVVVGRALRRRRT</sequence>
<dbReference type="PANTHER" id="PTHR38588">
    <property type="entry name" value="BLL0334 PROTEIN"/>
    <property type="match status" value="1"/>
</dbReference>
<gene>
    <name evidence="3" type="ORF">SCLAV_2651</name>
</gene>
<protein>
    <recommendedName>
        <fullName evidence="5">Carbon monoxide dehydrogenase subunit G</fullName>
    </recommendedName>
</protein>
<feature type="region of interest" description="Disordered" evidence="1">
    <location>
        <begin position="147"/>
        <end position="367"/>
    </location>
</feature>
<dbReference type="Pfam" id="PF10604">
    <property type="entry name" value="Polyketide_cyc2"/>
    <property type="match status" value="1"/>
</dbReference>
<dbReference type="KEGG" id="sclf:BB341_15250"/>
<dbReference type="STRING" id="1901.BB341_15250"/>
<keyword evidence="4" id="KW-1185">Reference proteome</keyword>
<dbReference type="InterPro" id="IPR010419">
    <property type="entry name" value="CO_DH_gsu"/>
</dbReference>
<dbReference type="Gene3D" id="3.30.530.20">
    <property type="match status" value="1"/>
</dbReference>
<feature type="compositionally biased region" description="Basic and acidic residues" evidence="1">
    <location>
        <begin position="230"/>
        <end position="240"/>
    </location>
</feature>
<name>B5GTD0_STRCL</name>
<feature type="compositionally biased region" description="Acidic residues" evidence="1">
    <location>
        <begin position="194"/>
        <end position="203"/>
    </location>
</feature>